<dbReference type="Gene3D" id="3.40.50.1820">
    <property type="entry name" value="alpha/beta hydrolase"/>
    <property type="match status" value="1"/>
</dbReference>
<feature type="domain" description="AB hydrolase-1" evidence="1">
    <location>
        <begin position="29"/>
        <end position="270"/>
    </location>
</feature>
<dbReference type="InterPro" id="IPR050471">
    <property type="entry name" value="AB_hydrolase"/>
</dbReference>
<keyword evidence="3" id="KW-1185">Reference proteome</keyword>
<reference evidence="2 3" key="1">
    <citation type="journal article" date="2019" name="Sci. Rep.">
        <title>Comparative genomics of chytrid fungi reveal insights into the obligate biotrophic and pathogenic lifestyle of Synchytrium endobioticum.</title>
        <authorList>
            <person name="van de Vossenberg B.T.L.H."/>
            <person name="Warris S."/>
            <person name="Nguyen H.D.T."/>
            <person name="van Gent-Pelzer M.P.E."/>
            <person name="Joly D.L."/>
            <person name="van de Geest H.C."/>
            <person name="Bonants P.J.M."/>
            <person name="Smith D.S."/>
            <person name="Levesque C.A."/>
            <person name="van der Lee T.A.J."/>
        </authorList>
    </citation>
    <scope>NUCLEOTIDE SEQUENCE [LARGE SCALE GENOMIC DNA]</scope>
    <source>
        <strain evidence="2 3">CBS 809.83</strain>
    </source>
</reference>
<evidence type="ECO:0000313" key="2">
    <source>
        <dbReference type="EMBL" id="TPX55637.1"/>
    </source>
</evidence>
<organism evidence="2 3">
    <name type="scientific">Powellomyces hirtus</name>
    <dbReference type="NCBI Taxonomy" id="109895"/>
    <lineage>
        <taxon>Eukaryota</taxon>
        <taxon>Fungi</taxon>
        <taxon>Fungi incertae sedis</taxon>
        <taxon>Chytridiomycota</taxon>
        <taxon>Chytridiomycota incertae sedis</taxon>
        <taxon>Chytridiomycetes</taxon>
        <taxon>Spizellomycetales</taxon>
        <taxon>Powellomycetaceae</taxon>
        <taxon>Powellomyces</taxon>
    </lineage>
</organism>
<dbReference type="PRINTS" id="PR00412">
    <property type="entry name" value="EPOXHYDRLASE"/>
</dbReference>
<dbReference type="Proteomes" id="UP000318582">
    <property type="component" value="Unassembled WGS sequence"/>
</dbReference>
<dbReference type="GO" id="GO:0003824">
    <property type="term" value="F:catalytic activity"/>
    <property type="evidence" value="ECO:0007669"/>
    <property type="project" value="InterPro"/>
</dbReference>
<sequence length="318" mass="34124">MFATVAKNRPSGGPYKICYELHGSGPNKVLLVMGLSGSLRAWDTTVNQLLARGGYEVCIFDNRGIGDSDAPGPGYSVKDMAQDAYELLQHLGWTENVFLAGVSMGGMISQELTLLAPQGTFAAIVFISTHAGFTVPPLTAIWTFANMFLGGIKTPQQGYDIYCNLVFAQSWLNAEPVGATHKSNREMMHEALAATAAAKGMQSPTGRSGQMAAIRGHFVSAARLKKIGQLGVPVLVMTGTEDNLIRPKNSFHIAKQIGCPLEVFEGAGHGLAQERPHRFHELMCATFAKSRAFVHVPHKADEAKRVAEADVPISASSL</sequence>
<comment type="caution">
    <text evidence="2">The sequence shown here is derived from an EMBL/GenBank/DDBJ whole genome shotgun (WGS) entry which is preliminary data.</text>
</comment>
<evidence type="ECO:0000313" key="3">
    <source>
        <dbReference type="Proteomes" id="UP000318582"/>
    </source>
</evidence>
<proteinExistence type="predicted"/>
<protein>
    <recommendedName>
        <fullName evidence="1">AB hydrolase-1 domain-containing protein</fullName>
    </recommendedName>
</protein>
<dbReference type="PANTHER" id="PTHR43433">
    <property type="entry name" value="HYDROLASE, ALPHA/BETA FOLD FAMILY PROTEIN"/>
    <property type="match status" value="1"/>
</dbReference>
<gene>
    <name evidence="2" type="ORF">PhCBS80983_g05150</name>
</gene>
<dbReference type="InterPro" id="IPR000073">
    <property type="entry name" value="AB_hydrolase_1"/>
</dbReference>
<dbReference type="InterPro" id="IPR029058">
    <property type="entry name" value="AB_hydrolase_fold"/>
</dbReference>
<dbReference type="Pfam" id="PF00561">
    <property type="entry name" value="Abhydrolase_1"/>
    <property type="match status" value="1"/>
</dbReference>
<name>A0A507DWT3_9FUNG</name>
<dbReference type="AlphaFoldDB" id="A0A507DWT3"/>
<dbReference type="EMBL" id="QEAQ01000101">
    <property type="protein sequence ID" value="TPX55637.1"/>
    <property type="molecule type" value="Genomic_DNA"/>
</dbReference>
<dbReference type="STRING" id="109895.A0A507DWT3"/>
<dbReference type="PANTHER" id="PTHR43433:SF5">
    <property type="entry name" value="AB HYDROLASE-1 DOMAIN-CONTAINING PROTEIN"/>
    <property type="match status" value="1"/>
</dbReference>
<dbReference type="SUPFAM" id="SSF53474">
    <property type="entry name" value="alpha/beta-Hydrolases"/>
    <property type="match status" value="1"/>
</dbReference>
<accession>A0A507DWT3</accession>
<dbReference type="InterPro" id="IPR000639">
    <property type="entry name" value="Epox_hydrolase-like"/>
</dbReference>
<evidence type="ECO:0000259" key="1">
    <source>
        <dbReference type="Pfam" id="PF00561"/>
    </source>
</evidence>